<gene>
    <name evidence="9" type="ORF">NDI56_01495</name>
</gene>
<dbReference type="Proteomes" id="UP001259659">
    <property type="component" value="Unassembled WGS sequence"/>
</dbReference>
<keyword evidence="2 5" id="KW-0812">Transmembrane</keyword>
<protein>
    <submittedName>
        <fullName evidence="9">NINE protein</fullName>
    </submittedName>
</protein>
<organism evidence="9 10">
    <name type="scientific">Haloarcula saliterrae</name>
    <dbReference type="NCBI Taxonomy" id="2950534"/>
    <lineage>
        <taxon>Archaea</taxon>
        <taxon>Methanobacteriati</taxon>
        <taxon>Methanobacteriota</taxon>
        <taxon>Stenosarchaea group</taxon>
        <taxon>Halobacteria</taxon>
        <taxon>Halobacteriales</taxon>
        <taxon>Haloarculaceae</taxon>
        <taxon>Haloarcula</taxon>
    </lineage>
</organism>
<evidence type="ECO:0000313" key="10">
    <source>
        <dbReference type="Proteomes" id="UP001259659"/>
    </source>
</evidence>
<keyword evidence="4 5" id="KW-0472">Membrane</keyword>
<evidence type="ECO:0000256" key="3">
    <source>
        <dbReference type="ARBA" id="ARBA00022989"/>
    </source>
</evidence>
<comment type="subcellular location">
    <subcellularLocation>
        <location evidence="1">Membrane</location>
        <topology evidence="1">Multi-pass membrane protein</topology>
    </subcellularLocation>
</comment>
<evidence type="ECO:0000256" key="1">
    <source>
        <dbReference type="ARBA" id="ARBA00004141"/>
    </source>
</evidence>
<dbReference type="InterPro" id="IPR007829">
    <property type="entry name" value="TM2"/>
</dbReference>
<feature type="transmembrane region" description="Helical" evidence="5">
    <location>
        <begin position="119"/>
        <end position="136"/>
    </location>
</feature>
<feature type="domain" description="Putative zinc-ribbon" evidence="7">
    <location>
        <begin position="12"/>
        <end position="34"/>
    </location>
</feature>
<dbReference type="Pfam" id="PF26413">
    <property type="entry name" value="DUF8108"/>
    <property type="match status" value="1"/>
</dbReference>
<evidence type="ECO:0000313" key="9">
    <source>
        <dbReference type="EMBL" id="MDS0258078.1"/>
    </source>
</evidence>
<evidence type="ECO:0000259" key="6">
    <source>
        <dbReference type="Pfam" id="PF05154"/>
    </source>
</evidence>
<proteinExistence type="predicted"/>
<feature type="domain" description="TM2" evidence="6">
    <location>
        <begin position="49"/>
        <end position="94"/>
    </location>
</feature>
<keyword evidence="10" id="KW-1185">Reference proteome</keyword>
<dbReference type="Pfam" id="PF05154">
    <property type="entry name" value="TM2"/>
    <property type="match status" value="1"/>
</dbReference>
<dbReference type="InterPro" id="IPR058421">
    <property type="entry name" value="DUF8108_C"/>
</dbReference>
<sequence>MPSQRDSDDDPERYCWHCGHPVRATANFCSDCGESQSRRQSREDGRPDKDTAGILALLFGSFGAHKFYLGQSGLGVLYLLFFWTMIPGLLGVVEGLVYLASSEARFERGYVGAERRSPVLGSVQLLIGAAFLLVAVDTATTAGGTLTRTGVEALAYTGIGLCFLPPVRDRIGKRHSLTTVGRSETVRTDRERAVVETCSNCFETFEDGVVRTFGTEYVLFGLSLWFDAEGRNHYCGDCHGPVTDSDADRVRTLAEEHS</sequence>
<evidence type="ECO:0000259" key="7">
    <source>
        <dbReference type="Pfam" id="PF13248"/>
    </source>
</evidence>
<evidence type="ECO:0000256" key="2">
    <source>
        <dbReference type="ARBA" id="ARBA00022692"/>
    </source>
</evidence>
<evidence type="ECO:0000256" key="4">
    <source>
        <dbReference type="ARBA" id="ARBA00023136"/>
    </source>
</evidence>
<reference evidence="9 10" key="1">
    <citation type="submission" date="2022-06" db="EMBL/GenBank/DDBJ databases">
        <title>Haloarcula sp. a new haloarchaeum isolate from saline soil.</title>
        <authorList>
            <person name="Strakova D."/>
            <person name="Galisteo C."/>
            <person name="Sanchez-Porro C."/>
            <person name="Ventosa A."/>
        </authorList>
    </citation>
    <scope>NUCLEOTIDE SEQUENCE [LARGE SCALE GENOMIC DNA]</scope>
    <source>
        <strain evidence="9 10">S1CR25-12</strain>
    </source>
</reference>
<dbReference type="RefSeq" id="WP_310917638.1">
    <property type="nucleotide sequence ID" value="NZ_JAMQON010000001.1"/>
</dbReference>
<keyword evidence="3 5" id="KW-1133">Transmembrane helix</keyword>
<dbReference type="InterPro" id="IPR059113">
    <property type="entry name" value="Znf_ribbon"/>
</dbReference>
<evidence type="ECO:0000256" key="5">
    <source>
        <dbReference type="SAM" id="Phobius"/>
    </source>
</evidence>
<feature type="transmembrane region" description="Helical" evidence="5">
    <location>
        <begin position="75"/>
        <end position="99"/>
    </location>
</feature>
<evidence type="ECO:0000259" key="8">
    <source>
        <dbReference type="Pfam" id="PF26413"/>
    </source>
</evidence>
<accession>A0ABU2F815</accession>
<comment type="caution">
    <text evidence="9">The sequence shown here is derived from an EMBL/GenBank/DDBJ whole genome shotgun (WGS) entry which is preliminary data.</text>
</comment>
<dbReference type="Pfam" id="PF13248">
    <property type="entry name" value="Zn_ribbon_3"/>
    <property type="match status" value="1"/>
</dbReference>
<dbReference type="EMBL" id="JAMQON010000001">
    <property type="protein sequence ID" value="MDS0258078.1"/>
    <property type="molecule type" value="Genomic_DNA"/>
</dbReference>
<feature type="domain" description="DUF8108" evidence="8">
    <location>
        <begin position="173"/>
        <end position="239"/>
    </location>
</feature>
<name>A0ABU2F815_9EURY</name>